<dbReference type="RefSeq" id="WP_275705809.1">
    <property type="nucleotide sequence ID" value="NZ_JANCMW010000004.1"/>
</dbReference>
<name>A0ABT5Y9E0_9GAMM</name>
<reference evidence="1" key="1">
    <citation type="submission" date="2022-07" db="EMBL/GenBank/DDBJ databases">
        <title>Marinobacter iranensis a new bacterium isolate from a hipersaline lake in Iran.</title>
        <authorList>
            <person name="Mohammad A.M.A."/>
            <person name="Cristina S.-P."/>
            <person name="Antonio V."/>
        </authorList>
    </citation>
    <scope>NUCLEOTIDE SEQUENCE</scope>
    <source>
        <strain evidence="1">71-i</strain>
    </source>
</reference>
<accession>A0ABT5Y9E0</accession>
<dbReference type="Proteomes" id="UP001143391">
    <property type="component" value="Unassembled WGS sequence"/>
</dbReference>
<organism evidence="1 2">
    <name type="scientific">Marinobacter iranensis</name>
    <dbReference type="NCBI Taxonomy" id="2962607"/>
    <lineage>
        <taxon>Bacteria</taxon>
        <taxon>Pseudomonadati</taxon>
        <taxon>Pseudomonadota</taxon>
        <taxon>Gammaproteobacteria</taxon>
        <taxon>Pseudomonadales</taxon>
        <taxon>Marinobacteraceae</taxon>
        <taxon>Marinobacter</taxon>
    </lineage>
</organism>
<evidence type="ECO:0000313" key="2">
    <source>
        <dbReference type="Proteomes" id="UP001143391"/>
    </source>
</evidence>
<dbReference type="EMBL" id="JANCMW010000004">
    <property type="protein sequence ID" value="MDF0750278.1"/>
    <property type="molecule type" value="Genomic_DNA"/>
</dbReference>
<protein>
    <submittedName>
        <fullName evidence="1">Uncharacterized protein</fullName>
    </submittedName>
</protein>
<sequence>MNRWAIYAPDGRIDRIYSGSPQEAALQPQGDEDLVPIYGEMDDATAYVADGEVLARQPFPFTVSATQIVADGGDTAAITGVPAGTSVRWPDGQVDEVTDGVVEFSVDLPGTYTLRFTAIPYLDAEVTIEAVLPA</sequence>
<gene>
    <name evidence="1" type="ORF">NLU14_08550</name>
</gene>
<keyword evidence="2" id="KW-1185">Reference proteome</keyword>
<comment type="caution">
    <text evidence="1">The sequence shown here is derived from an EMBL/GenBank/DDBJ whole genome shotgun (WGS) entry which is preliminary data.</text>
</comment>
<proteinExistence type="predicted"/>
<evidence type="ECO:0000313" key="1">
    <source>
        <dbReference type="EMBL" id="MDF0750278.1"/>
    </source>
</evidence>